<reference evidence="1" key="1">
    <citation type="submission" date="2019-10" db="EMBL/GenBank/DDBJ databases">
        <authorList>
            <consortium name="DOE Joint Genome Institute"/>
            <person name="Kuo A."/>
            <person name="Miyauchi S."/>
            <person name="Kiss E."/>
            <person name="Drula E."/>
            <person name="Kohler A."/>
            <person name="Sanchez-Garcia M."/>
            <person name="Andreopoulos B."/>
            <person name="Barry K.W."/>
            <person name="Bonito G."/>
            <person name="Buee M."/>
            <person name="Carver A."/>
            <person name="Chen C."/>
            <person name="Cichocki N."/>
            <person name="Clum A."/>
            <person name="Culley D."/>
            <person name="Crous P.W."/>
            <person name="Fauchery L."/>
            <person name="Girlanda M."/>
            <person name="Hayes R."/>
            <person name="Keri Z."/>
            <person name="LaButti K."/>
            <person name="Lipzen A."/>
            <person name="Lombard V."/>
            <person name="Magnuson J."/>
            <person name="Maillard F."/>
            <person name="Morin E."/>
            <person name="Murat C."/>
            <person name="Nolan M."/>
            <person name="Ohm R."/>
            <person name="Pangilinan J."/>
            <person name="Pereira M."/>
            <person name="Perotto S."/>
            <person name="Peter M."/>
            <person name="Riley R."/>
            <person name="Sitrit Y."/>
            <person name="Stielow B."/>
            <person name="Szollosi G."/>
            <person name="Zifcakova L."/>
            <person name="Stursova M."/>
            <person name="Spatafora J.W."/>
            <person name="Tedersoo L."/>
            <person name="Vaario L.-M."/>
            <person name="Yamada A."/>
            <person name="Yan M."/>
            <person name="Wang P."/>
            <person name="Xu J."/>
            <person name="Bruns T."/>
            <person name="Baldrian P."/>
            <person name="Vilgalys R."/>
            <person name="Henrissat B."/>
            <person name="Grigoriev I.V."/>
            <person name="Hibbett D."/>
            <person name="Nagy L.G."/>
            <person name="Martin F.M."/>
        </authorList>
    </citation>
    <scope>NUCLEOTIDE SEQUENCE</scope>
    <source>
        <strain evidence="1">Prilba</strain>
    </source>
</reference>
<dbReference type="Proteomes" id="UP000759537">
    <property type="component" value="Unassembled WGS sequence"/>
</dbReference>
<accession>A0A9P5N1V1</accession>
<evidence type="ECO:0000313" key="2">
    <source>
        <dbReference type="Proteomes" id="UP000759537"/>
    </source>
</evidence>
<gene>
    <name evidence="1" type="ORF">DFH94DRAFT_338085</name>
</gene>
<proteinExistence type="predicted"/>
<dbReference type="OrthoDB" id="10589005at2759"/>
<evidence type="ECO:0000313" key="1">
    <source>
        <dbReference type="EMBL" id="KAF8484046.1"/>
    </source>
</evidence>
<keyword evidence="2" id="KW-1185">Reference proteome</keyword>
<protein>
    <submittedName>
        <fullName evidence="1">Uncharacterized protein</fullName>
    </submittedName>
</protein>
<organism evidence="1 2">
    <name type="scientific">Russula ochroleuca</name>
    <dbReference type="NCBI Taxonomy" id="152965"/>
    <lineage>
        <taxon>Eukaryota</taxon>
        <taxon>Fungi</taxon>
        <taxon>Dikarya</taxon>
        <taxon>Basidiomycota</taxon>
        <taxon>Agaricomycotina</taxon>
        <taxon>Agaricomycetes</taxon>
        <taxon>Russulales</taxon>
        <taxon>Russulaceae</taxon>
        <taxon>Russula</taxon>
    </lineage>
</organism>
<dbReference type="AlphaFoldDB" id="A0A9P5N1V1"/>
<comment type="caution">
    <text evidence="1">The sequence shown here is derived from an EMBL/GenBank/DDBJ whole genome shotgun (WGS) entry which is preliminary data.</text>
</comment>
<sequence>MASAASPLGHLFLQYTCSPTWYKITENVPPDRKDYERVQFDFDRSCYATIYATNGTPL</sequence>
<name>A0A9P5N1V1_9AGAM</name>
<reference evidence="1" key="2">
    <citation type="journal article" date="2020" name="Nat. Commun.">
        <title>Large-scale genome sequencing of mycorrhizal fungi provides insights into the early evolution of symbiotic traits.</title>
        <authorList>
            <person name="Miyauchi S."/>
            <person name="Kiss E."/>
            <person name="Kuo A."/>
            <person name="Drula E."/>
            <person name="Kohler A."/>
            <person name="Sanchez-Garcia M."/>
            <person name="Morin E."/>
            <person name="Andreopoulos B."/>
            <person name="Barry K.W."/>
            <person name="Bonito G."/>
            <person name="Buee M."/>
            <person name="Carver A."/>
            <person name="Chen C."/>
            <person name="Cichocki N."/>
            <person name="Clum A."/>
            <person name="Culley D."/>
            <person name="Crous P.W."/>
            <person name="Fauchery L."/>
            <person name="Girlanda M."/>
            <person name="Hayes R.D."/>
            <person name="Keri Z."/>
            <person name="LaButti K."/>
            <person name="Lipzen A."/>
            <person name="Lombard V."/>
            <person name="Magnuson J."/>
            <person name="Maillard F."/>
            <person name="Murat C."/>
            <person name="Nolan M."/>
            <person name="Ohm R.A."/>
            <person name="Pangilinan J."/>
            <person name="Pereira M.F."/>
            <person name="Perotto S."/>
            <person name="Peter M."/>
            <person name="Pfister S."/>
            <person name="Riley R."/>
            <person name="Sitrit Y."/>
            <person name="Stielow J.B."/>
            <person name="Szollosi G."/>
            <person name="Zifcakova L."/>
            <person name="Stursova M."/>
            <person name="Spatafora J.W."/>
            <person name="Tedersoo L."/>
            <person name="Vaario L.M."/>
            <person name="Yamada A."/>
            <person name="Yan M."/>
            <person name="Wang P."/>
            <person name="Xu J."/>
            <person name="Bruns T."/>
            <person name="Baldrian P."/>
            <person name="Vilgalys R."/>
            <person name="Dunand C."/>
            <person name="Henrissat B."/>
            <person name="Grigoriev I.V."/>
            <person name="Hibbett D."/>
            <person name="Nagy L.G."/>
            <person name="Martin F.M."/>
        </authorList>
    </citation>
    <scope>NUCLEOTIDE SEQUENCE</scope>
    <source>
        <strain evidence="1">Prilba</strain>
    </source>
</reference>
<dbReference type="EMBL" id="WHVB01000004">
    <property type="protein sequence ID" value="KAF8484046.1"/>
    <property type="molecule type" value="Genomic_DNA"/>
</dbReference>